<evidence type="ECO:0000256" key="1">
    <source>
        <dbReference type="SAM" id="MobiDB-lite"/>
    </source>
</evidence>
<feature type="compositionally biased region" description="Low complexity" evidence="1">
    <location>
        <begin position="25"/>
        <end position="47"/>
    </location>
</feature>
<gene>
    <name evidence="2" type="ORF">L873DRAFT_1793272</name>
</gene>
<dbReference type="Proteomes" id="UP000276215">
    <property type="component" value="Unassembled WGS sequence"/>
</dbReference>
<evidence type="ECO:0000313" key="2">
    <source>
        <dbReference type="EMBL" id="RPA93987.1"/>
    </source>
</evidence>
<proteinExistence type="predicted"/>
<name>A0A3N4J9L6_9PEZI</name>
<feature type="compositionally biased region" description="Polar residues" evidence="1">
    <location>
        <begin position="151"/>
        <end position="167"/>
    </location>
</feature>
<evidence type="ECO:0000313" key="3">
    <source>
        <dbReference type="Proteomes" id="UP000276215"/>
    </source>
</evidence>
<keyword evidence="3" id="KW-1185">Reference proteome</keyword>
<feature type="region of interest" description="Disordered" evidence="1">
    <location>
        <begin position="201"/>
        <end position="227"/>
    </location>
</feature>
<feature type="region of interest" description="Disordered" evidence="1">
    <location>
        <begin position="14"/>
        <end position="48"/>
    </location>
</feature>
<feature type="compositionally biased region" description="Polar residues" evidence="1">
    <location>
        <begin position="201"/>
        <end position="219"/>
    </location>
</feature>
<feature type="region of interest" description="Disordered" evidence="1">
    <location>
        <begin position="151"/>
        <end position="188"/>
    </location>
</feature>
<sequence>MSLPFNQNTRQAIATHISLPPSPLGGPRSPTKSSRPYSPSLLSPGSPHRVPLQSLLPMFSRIEHTTNCPNKAINVGNKIIAPGSTLPTVHRELNCNETCYVQLANMATIAEHPPISASLPSFYTSLQKIFGDQAVDTVDPNTLAQLAAQASSFHPSQESPGTVSQIPPSSPLEVQMDHKPTVQVPDSQNTQDTAMTLVNRQNTDGTGISNSQHAPTSQVLPRRAHFS</sequence>
<dbReference type="AlphaFoldDB" id="A0A3N4J9L6"/>
<organism evidence="2 3">
    <name type="scientific">Choiromyces venosus 120613-1</name>
    <dbReference type="NCBI Taxonomy" id="1336337"/>
    <lineage>
        <taxon>Eukaryota</taxon>
        <taxon>Fungi</taxon>
        <taxon>Dikarya</taxon>
        <taxon>Ascomycota</taxon>
        <taxon>Pezizomycotina</taxon>
        <taxon>Pezizomycetes</taxon>
        <taxon>Pezizales</taxon>
        <taxon>Tuberaceae</taxon>
        <taxon>Choiromyces</taxon>
    </lineage>
</organism>
<reference evidence="2 3" key="1">
    <citation type="journal article" date="2018" name="Nat. Ecol. Evol.">
        <title>Pezizomycetes genomes reveal the molecular basis of ectomycorrhizal truffle lifestyle.</title>
        <authorList>
            <person name="Murat C."/>
            <person name="Payen T."/>
            <person name="Noel B."/>
            <person name="Kuo A."/>
            <person name="Morin E."/>
            <person name="Chen J."/>
            <person name="Kohler A."/>
            <person name="Krizsan K."/>
            <person name="Balestrini R."/>
            <person name="Da Silva C."/>
            <person name="Montanini B."/>
            <person name="Hainaut M."/>
            <person name="Levati E."/>
            <person name="Barry K.W."/>
            <person name="Belfiori B."/>
            <person name="Cichocki N."/>
            <person name="Clum A."/>
            <person name="Dockter R.B."/>
            <person name="Fauchery L."/>
            <person name="Guy J."/>
            <person name="Iotti M."/>
            <person name="Le Tacon F."/>
            <person name="Lindquist E.A."/>
            <person name="Lipzen A."/>
            <person name="Malagnac F."/>
            <person name="Mello A."/>
            <person name="Molinier V."/>
            <person name="Miyauchi S."/>
            <person name="Poulain J."/>
            <person name="Riccioni C."/>
            <person name="Rubini A."/>
            <person name="Sitrit Y."/>
            <person name="Splivallo R."/>
            <person name="Traeger S."/>
            <person name="Wang M."/>
            <person name="Zifcakova L."/>
            <person name="Wipf D."/>
            <person name="Zambonelli A."/>
            <person name="Paolocci F."/>
            <person name="Nowrousian M."/>
            <person name="Ottonello S."/>
            <person name="Baldrian P."/>
            <person name="Spatafora J.W."/>
            <person name="Henrissat B."/>
            <person name="Nagy L.G."/>
            <person name="Aury J.M."/>
            <person name="Wincker P."/>
            <person name="Grigoriev I.V."/>
            <person name="Bonfante P."/>
            <person name="Martin F.M."/>
        </authorList>
    </citation>
    <scope>NUCLEOTIDE SEQUENCE [LARGE SCALE GENOMIC DNA]</scope>
    <source>
        <strain evidence="2 3">120613-1</strain>
    </source>
</reference>
<dbReference type="OrthoDB" id="5499807at2759"/>
<accession>A0A3N4J9L6</accession>
<dbReference type="EMBL" id="ML120444">
    <property type="protein sequence ID" value="RPA93987.1"/>
    <property type="molecule type" value="Genomic_DNA"/>
</dbReference>
<protein>
    <submittedName>
        <fullName evidence="2">Uncharacterized protein</fullName>
    </submittedName>
</protein>